<accession>A0A1D8BJC6</accession>
<evidence type="ECO:0000313" key="1">
    <source>
        <dbReference type="EMBL" id="AOS58419.1"/>
    </source>
</evidence>
<protein>
    <submittedName>
        <fullName evidence="1">SIFV.gp6-like protein</fullName>
    </submittedName>
</protein>
<name>A0A1D8BJC6_SIFV</name>
<gene>
    <name evidence="1" type="primary">SIFV2_gp64</name>
</gene>
<reference evidence="1" key="2">
    <citation type="submission" date="2016-06" db="EMBL/GenBank/DDBJ databases">
        <authorList>
            <person name="Kjaerup R.B."/>
            <person name="Dalgaard T.S."/>
            <person name="Juul-Madsen H.R."/>
        </authorList>
    </citation>
    <scope>NUCLEOTIDE SEQUENCE</scope>
</reference>
<dbReference type="Proteomes" id="UP000223173">
    <property type="component" value="Segment"/>
</dbReference>
<organism evidence="1">
    <name type="scientific">Sulfolobus islandicus filamentous virus 2</name>
    <dbReference type="NCBI Taxonomy" id="1902331"/>
    <lineage>
        <taxon>Viruses</taxon>
        <taxon>Adnaviria</taxon>
        <taxon>Zilligvirae</taxon>
        <taxon>Taleaviricota</taxon>
        <taxon>Tokiviricetes</taxon>
        <taxon>Ligamenvirales</taxon>
        <taxon>Lipothrixviridae</taxon>
        <taxon>Betalipothrixvirus</taxon>
        <taxon>Betalipothrixvirus hveragerdiense</taxon>
        <taxon>Sulfolobus islandicus filamentous virus</taxon>
    </lineage>
</organism>
<sequence length="62" mass="6791">MGTIEDVIDFLRFNGVIKGNTVSYNGIIHYAESVSIILGLSPEESIKELLSYLNKNGYVVVG</sequence>
<reference evidence="1" key="1">
    <citation type="journal article" date="2014" name="Mol. Microbiol.">
        <title>Inter-viral conflicts that exploit host CRISPR immune systems of Sulfolobus.</title>
        <authorList>
            <person name="Erdmann S."/>
            <person name="Le Moine Bauer S."/>
            <person name="Garrett R.A."/>
        </authorList>
    </citation>
    <scope>NUCLEOTIDE SEQUENCE [LARGE SCALE GENOMIC DNA]</scope>
</reference>
<proteinExistence type="predicted"/>
<dbReference type="EMBL" id="KX467643">
    <property type="protein sequence ID" value="AOS58419.1"/>
    <property type="molecule type" value="Genomic_DNA"/>
</dbReference>